<feature type="compositionally biased region" description="Polar residues" evidence="1">
    <location>
        <begin position="280"/>
        <end position="403"/>
    </location>
</feature>
<keyword evidence="4" id="KW-1185">Reference proteome</keyword>
<comment type="caution">
    <text evidence="3">The sequence shown here is derived from an EMBL/GenBank/DDBJ whole genome shotgun (WGS) entry which is preliminary data.</text>
</comment>
<feature type="signal peptide" evidence="2">
    <location>
        <begin position="1"/>
        <end position="21"/>
    </location>
</feature>
<keyword evidence="2" id="KW-0732">Signal</keyword>
<dbReference type="OrthoDB" id="939585at2"/>
<evidence type="ECO:0000313" key="4">
    <source>
        <dbReference type="Proteomes" id="UP000316371"/>
    </source>
</evidence>
<dbReference type="Proteomes" id="UP000316371">
    <property type="component" value="Unassembled WGS sequence"/>
</dbReference>
<evidence type="ECO:0000256" key="1">
    <source>
        <dbReference type="SAM" id="MobiDB-lite"/>
    </source>
</evidence>
<evidence type="ECO:0000313" key="3">
    <source>
        <dbReference type="EMBL" id="TRX37520.1"/>
    </source>
</evidence>
<dbReference type="EMBL" id="VJZT01000013">
    <property type="protein sequence ID" value="TRX37520.1"/>
    <property type="molecule type" value="Genomic_DNA"/>
</dbReference>
<evidence type="ECO:0000256" key="2">
    <source>
        <dbReference type="SAM" id="SignalP"/>
    </source>
</evidence>
<reference evidence="3 4" key="1">
    <citation type="submission" date="2019-07" db="EMBL/GenBank/DDBJ databases">
        <title>Novel species of Flavobacterium.</title>
        <authorList>
            <person name="Liu Q."/>
            <person name="Xin Y.-H."/>
        </authorList>
    </citation>
    <scope>NUCLEOTIDE SEQUENCE [LARGE SCALE GENOMIC DNA]</scope>
    <source>
        <strain evidence="3 4">LB1R34</strain>
    </source>
</reference>
<gene>
    <name evidence="3" type="ORF">FNW21_12105</name>
</gene>
<dbReference type="RefSeq" id="WP_144257013.1">
    <property type="nucleotide sequence ID" value="NZ_VJZT01000013.1"/>
</dbReference>
<feature type="chain" id="PRO_5022048396" description="DUF3300 domain-containing protein" evidence="2">
    <location>
        <begin position="22"/>
        <end position="420"/>
    </location>
</feature>
<protein>
    <recommendedName>
        <fullName evidence="5">DUF3300 domain-containing protein</fullName>
    </recommendedName>
</protein>
<organism evidence="3 4">
    <name type="scientific">Flavobacterium restrictum</name>
    <dbReference type="NCBI Taxonomy" id="2594428"/>
    <lineage>
        <taxon>Bacteria</taxon>
        <taxon>Pseudomonadati</taxon>
        <taxon>Bacteroidota</taxon>
        <taxon>Flavobacteriia</taxon>
        <taxon>Flavobacteriales</taxon>
        <taxon>Flavobacteriaceae</taxon>
        <taxon>Flavobacterium</taxon>
    </lineage>
</organism>
<proteinExistence type="predicted"/>
<feature type="region of interest" description="Disordered" evidence="1">
    <location>
        <begin position="239"/>
        <end position="420"/>
    </location>
</feature>
<accession>A0A553DXU6</accession>
<sequence>MKTKLLFSALIASIFAFQMQAQNRTTVYAKSNDISDNLDLKAVASIFGDSDNLQDFERRLNDPKLQISNLDLNNDDQVDYLRVIESVEKRTHVIIIQSVLDRDVYQDIATIDVEKDNYNAVHIQVVGNTYMYGENYIYEPVYYRTPVIYASFWSIHYRPYASTWYWNYYPSYYYAWSPYPVFRYRNNIYNCVNNYNSYNYVTYRSSRRAENIYNSRRNNGYEIAHPDYSFSRRNSEISNRYELDRNRNTRNVGSRNERNSTGNSGYTTRENTPQRDYSKNRANGTRENTPQRTEPQRDYSQNRANGTRENTPQRTESQRDYSQNRANGTRENTPQRTEPQRDYSQNRANTTRENTPQRTEPQRDYSQNRANTTRENTPQRTEPQRDYSQNRTNVTRENAPQRSEPQRNNNSGSRDGNRRT</sequence>
<evidence type="ECO:0008006" key="5">
    <source>
        <dbReference type="Google" id="ProtNLM"/>
    </source>
</evidence>
<dbReference type="AlphaFoldDB" id="A0A553DXU6"/>
<name>A0A553DXU6_9FLAO</name>
<feature type="compositionally biased region" description="Polar residues" evidence="1">
    <location>
        <begin position="249"/>
        <end position="271"/>
    </location>
</feature>